<evidence type="ECO:0000313" key="3">
    <source>
        <dbReference type="Proteomes" id="UP000237105"/>
    </source>
</evidence>
<organism evidence="2 3">
    <name type="scientific">Parasponia andersonii</name>
    <name type="common">Sponia andersonii</name>
    <dbReference type="NCBI Taxonomy" id="3476"/>
    <lineage>
        <taxon>Eukaryota</taxon>
        <taxon>Viridiplantae</taxon>
        <taxon>Streptophyta</taxon>
        <taxon>Embryophyta</taxon>
        <taxon>Tracheophyta</taxon>
        <taxon>Spermatophyta</taxon>
        <taxon>Magnoliopsida</taxon>
        <taxon>eudicotyledons</taxon>
        <taxon>Gunneridae</taxon>
        <taxon>Pentapetalae</taxon>
        <taxon>rosids</taxon>
        <taxon>fabids</taxon>
        <taxon>Rosales</taxon>
        <taxon>Cannabaceae</taxon>
        <taxon>Parasponia</taxon>
    </lineage>
</organism>
<sequence>VYNRPAYKPSPGFHFSQSIYDFSDLFCFYILGPPIASAIIFIVQIVFEDCVW</sequence>
<evidence type="ECO:0000313" key="2">
    <source>
        <dbReference type="EMBL" id="PON66634.1"/>
    </source>
</evidence>
<keyword evidence="1" id="KW-1133">Transmembrane helix</keyword>
<dbReference type="OrthoDB" id="10418173at2759"/>
<accession>A0A2P5D008</accession>
<keyword evidence="3" id="KW-1185">Reference proteome</keyword>
<comment type="caution">
    <text evidence="2">The sequence shown here is derived from an EMBL/GenBank/DDBJ whole genome shotgun (WGS) entry which is preliminary data.</text>
</comment>
<feature type="transmembrane region" description="Helical" evidence="1">
    <location>
        <begin position="26"/>
        <end position="47"/>
    </location>
</feature>
<keyword evidence="1" id="KW-0812">Transmembrane</keyword>
<feature type="non-terminal residue" evidence="2">
    <location>
        <position position="1"/>
    </location>
</feature>
<dbReference type="EMBL" id="JXTB01000078">
    <property type="protein sequence ID" value="PON66634.1"/>
    <property type="molecule type" value="Genomic_DNA"/>
</dbReference>
<reference evidence="3" key="1">
    <citation type="submission" date="2016-06" db="EMBL/GenBank/DDBJ databases">
        <title>Parallel loss of symbiosis genes in relatives of nitrogen-fixing non-legume Parasponia.</title>
        <authorList>
            <person name="Van Velzen R."/>
            <person name="Holmer R."/>
            <person name="Bu F."/>
            <person name="Rutten L."/>
            <person name="Van Zeijl A."/>
            <person name="Liu W."/>
            <person name="Santuari L."/>
            <person name="Cao Q."/>
            <person name="Sharma T."/>
            <person name="Shen D."/>
            <person name="Roswanjaya Y."/>
            <person name="Wardhani T."/>
            <person name="Kalhor M.S."/>
            <person name="Jansen J."/>
            <person name="Van den Hoogen J."/>
            <person name="Gungor B."/>
            <person name="Hartog M."/>
            <person name="Hontelez J."/>
            <person name="Verver J."/>
            <person name="Yang W.-C."/>
            <person name="Schijlen E."/>
            <person name="Repin R."/>
            <person name="Schilthuizen M."/>
            <person name="Schranz E."/>
            <person name="Heidstra R."/>
            <person name="Miyata K."/>
            <person name="Fedorova E."/>
            <person name="Kohlen W."/>
            <person name="Bisseling T."/>
            <person name="Smit S."/>
            <person name="Geurts R."/>
        </authorList>
    </citation>
    <scope>NUCLEOTIDE SEQUENCE [LARGE SCALE GENOMIC DNA]</scope>
    <source>
        <strain evidence="3">cv. WU1-14</strain>
    </source>
</reference>
<evidence type="ECO:0000256" key="1">
    <source>
        <dbReference type="SAM" id="Phobius"/>
    </source>
</evidence>
<name>A0A2P5D008_PARAD</name>
<dbReference type="AlphaFoldDB" id="A0A2P5D008"/>
<proteinExistence type="predicted"/>
<gene>
    <name evidence="2" type="ORF">PanWU01x14_108760</name>
</gene>
<keyword evidence="1" id="KW-0472">Membrane</keyword>
<protein>
    <submittedName>
        <fullName evidence="2">Uncharacterized protein</fullName>
    </submittedName>
</protein>
<dbReference type="Proteomes" id="UP000237105">
    <property type="component" value="Unassembled WGS sequence"/>
</dbReference>